<reference evidence="1" key="2">
    <citation type="submission" date="2020-09" db="EMBL/GenBank/DDBJ databases">
        <authorList>
            <person name="Sun Q."/>
            <person name="Ohkuma M."/>
        </authorList>
    </citation>
    <scope>NUCLEOTIDE SEQUENCE</scope>
    <source>
        <strain evidence="1">JCM 3086</strain>
    </source>
</reference>
<dbReference type="NCBIfam" id="NF047352">
    <property type="entry name" value="P_loop_sacsin"/>
    <property type="match status" value="1"/>
</dbReference>
<dbReference type="Proteomes" id="UP000657574">
    <property type="component" value="Unassembled WGS sequence"/>
</dbReference>
<evidence type="ECO:0000313" key="1">
    <source>
        <dbReference type="EMBL" id="GGJ31307.1"/>
    </source>
</evidence>
<sequence>MSKFVRPAPEGADPFGTARLRRGVLDAWATSPARFREDANAEEDLVLGGYRDRLVVELAQNAADAAARARTPGRLRLTLRDGVLFAANTGAPLDAAGVESLATLRASAKRDAEDGQDAHGTVGRFGVGFAAVLSVTDEPAVVGRHGGVRWSLAEARQLAEDTATRSPGLGDEIRRRDGHVPLLRLPFAAEGTAPDPYDTVVILPLRDTAATDLAERLLDSVDDALLLALPGLEEVVIETDGVRTLRRHTDGGITVVEDSRDGTTRWRTASVHGPLTPDLLADRPVEERLRPHWSVTWAVPVDQEQRPAPPRTAPVVHAPTPSDEPLGVPALLIASFPLDTTRRHAAPGPLTDFLVQRAADAYAELLAGWRPVTDGVIGLVPGPLGKGELDGALRQAILDRLPRTAFLPPAAEPGADGADDLPEALRPRDAEVVEGAGRDTVRVLAEVLPTLLPAGLERRVELRTLGVARLPLADAIDRLAGLEKDPDWWYRLYDSLAGVDPDRLSGLPVPLAGGTSQAFGSGGGRTTIGPRQVLLPTSDTSRIAPEVLARLGLKVAHPDAAHPLLEKLGALPATPRAVLTTPQVRAAVAASLDDEGAVAWEEDALGAEELADTVLALVRDAGLEPGDEPWLGALALPDEDGELAPAGELVFPGSPFAQVIREGELAAVEAELAAKWGEQPLAACGVLADFALVRATDVVLDPDELEPREGDFAEPDDAGLLDAVDVWCEDILDRFPDSPVPPVATELVAVRDLDLVDDDHWLQALALLARPPLRDALTQPVRILLPDGTHEVVRPYTAWWLRGHPVLDGRRPAGLLAAGGDPLLRGLYDEADATGFDDEQVLRALGVRTSVAALLGEPGGAAELLDRLADSERPVGPAQLHGLYGALADLDPEQVTLPDELRAVVDGRVEVVDAADAVVVDSPDLLPFTSGVPLLPVRPSRAAELAELFQVRRLSESVTGSVDSEGTEHDVPDSVRVLLGPRTPDTYVEHEELVVDGVEIDWRLTADGVLHAATLEGVAAGLAWAAGQWPRRFEVAALLEDPSRTEELARDRWFD</sequence>
<organism evidence="1 2">
    <name type="scientific">Streptomyces brasiliensis</name>
    <dbReference type="NCBI Taxonomy" id="1954"/>
    <lineage>
        <taxon>Bacteria</taxon>
        <taxon>Bacillati</taxon>
        <taxon>Actinomycetota</taxon>
        <taxon>Actinomycetes</taxon>
        <taxon>Kitasatosporales</taxon>
        <taxon>Streptomycetaceae</taxon>
        <taxon>Streptomyces</taxon>
    </lineage>
</organism>
<dbReference type="Gene3D" id="3.30.565.10">
    <property type="entry name" value="Histidine kinase-like ATPase, C-terminal domain"/>
    <property type="match status" value="1"/>
</dbReference>
<reference evidence="1" key="1">
    <citation type="journal article" date="2014" name="Int. J. Syst. Evol. Microbiol.">
        <title>Complete genome sequence of Corynebacterium casei LMG S-19264T (=DSM 44701T), isolated from a smear-ripened cheese.</title>
        <authorList>
            <consortium name="US DOE Joint Genome Institute (JGI-PGF)"/>
            <person name="Walter F."/>
            <person name="Albersmeier A."/>
            <person name="Kalinowski J."/>
            <person name="Ruckert C."/>
        </authorList>
    </citation>
    <scope>NUCLEOTIDE SEQUENCE</scope>
    <source>
        <strain evidence="1">JCM 3086</strain>
    </source>
</reference>
<dbReference type="AlphaFoldDB" id="A0A917KXA0"/>
<accession>A0A917KXA0</accession>
<proteinExistence type="predicted"/>
<evidence type="ECO:0008006" key="3">
    <source>
        <dbReference type="Google" id="ProtNLM"/>
    </source>
</evidence>
<name>A0A917KXA0_9ACTN</name>
<gene>
    <name evidence="1" type="ORF">GCM10010121_048250</name>
</gene>
<protein>
    <recommendedName>
        <fullName evidence="3">Molecular chaperone Hsp90</fullName>
    </recommendedName>
</protein>
<dbReference type="InterPro" id="IPR036890">
    <property type="entry name" value="HATPase_C_sf"/>
</dbReference>
<dbReference type="EMBL" id="BMQA01000016">
    <property type="protein sequence ID" value="GGJ31307.1"/>
    <property type="molecule type" value="Genomic_DNA"/>
</dbReference>
<dbReference type="RefSeq" id="WP_189313333.1">
    <property type="nucleotide sequence ID" value="NZ_BMQA01000016.1"/>
</dbReference>
<evidence type="ECO:0000313" key="2">
    <source>
        <dbReference type="Proteomes" id="UP000657574"/>
    </source>
</evidence>
<comment type="caution">
    <text evidence="1">The sequence shown here is derived from an EMBL/GenBank/DDBJ whole genome shotgun (WGS) entry which is preliminary data.</text>
</comment>
<dbReference type="SUPFAM" id="SSF55874">
    <property type="entry name" value="ATPase domain of HSP90 chaperone/DNA topoisomerase II/histidine kinase"/>
    <property type="match status" value="1"/>
</dbReference>
<keyword evidence="2" id="KW-1185">Reference proteome</keyword>